<evidence type="ECO:0000313" key="4">
    <source>
        <dbReference type="EMBL" id="AMS06177.1"/>
    </source>
</evidence>
<proteinExistence type="predicted"/>
<dbReference type="InterPro" id="IPR006976">
    <property type="entry name" value="VanZ-like"/>
</dbReference>
<reference evidence="4 5" key="1">
    <citation type="submission" date="2016-02" db="EMBL/GenBank/DDBJ databases">
        <title>Complete Genome Sequence of Propionibacterium acidipropionici ATCC 55737.</title>
        <authorList>
            <person name="Luna Flores C.H."/>
            <person name="Nielsen L.K."/>
            <person name="Marcellin E."/>
        </authorList>
    </citation>
    <scope>NUCLEOTIDE SEQUENCE [LARGE SCALE GENOMIC DNA]</scope>
    <source>
        <strain evidence="4 5">ATCC 55737</strain>
    </source>
</reference>
<evidence type="ECO:0000256" key="1">
    <source>
        <dbReference type="SAM" id="MobiDB-lite"/>
    </source>
</evidence>
<keyword evidence="2" id="KW-0812">Transmembrane</keyword>
<feature type="transmembrane region" description="Helical" evidence="2">
    <location>
        <begin position="104"/>
        <end position="122"/>
    </location>
</feature>
<feature type="compositionally biased region" description="Acidic residues" evidence="1">
    <location>
        <begin position="20"/>
        <end position="29"/>
    </location>
</feature>
<feature type="region of interest" description="Disordered" evidence="1">
    <location>
        <begin position="1"/>
        <end position="45"/>
    </location>
</feature>
<dbReference type="Proteomes" id="UP000075221">
    <property type="component" value="Chromosome"/>
</dbReference>
<feature type="transmembrane region" description="Helical" evidence="2">
    <location>
        <begin position="127"/>
        <end position="148"/>
    </location>
</feature>
<feature type="domain" description="VanZ-like" evidence="3">
    <location>
        <begin position="57"/>
        <end position="175"/>
    </location>
</feature>
<accession>A0AAC9ANX3</accession>
<feature type="compositionally biased region" description="Basic and acidic residues" evidence="1">
    <location>
        <begin position="1"/>
        <end position="10"/>
    </location>
</feature>
<organism evidence="4 5">
    <name type="scientific">Acidipropionibacterium acidipropionici</name>
    <dbReference type="NCBI Taxonomy" id="1748"/>
    <lineage>
        <taxon>Bacteria</taxon>
        <taxon>Bacillati</taxon>
        <taxon>Actinomycetota</taxon>
        <taxon>Actinomycetes</taxon>
        <taxon>Propionibacteriales</taxon>
        <taxon>Propionibacteriaceae</taxon>
        <taxon>Acidipropionibacterium</taxon>
    </lineage>
</organism>
<name>A0AAC9ANX3_9ACTN</name>
<dbReference type="EMBL" id="CP014352">
    <property type="protein sequence ID" value="AMS06177.1"/>
    <property type="molecule type" value="Genomic_DNA"/>
</dbReference>
<keyword evidence="2" id="KW-1133">Transmembrane helix</keyword>
<protein>
    <recommendedName>
        <fullName evidence="3">VanZ-like domain-containing protein</fullName>
    </recommendedName>
</protein>
<keyword evidence="2" id="KW-0472">Membrane</keyword>
<gene>
    <name evidence="4" type="ORF">AXH35_12740</name>
</gene>
<dbReference type="RefSeq" id="WP_062820086.1">
    <property type="nucleotide sequence ID" value="NZ_CP014352.1"/>
</dbReference>
<sequence>MPSLHDDAQRHLSSPSDPDASSDDVEAETDPISSKPEDVPRTRRPSSRTVVARTFVLVYAAAIATAVLIPSPRAIGTFKYNIGMLLRRLAARASQSDPTQLGDVVTNVAAFIPLTLLFGIAWRRVPVWVWGIIGTVISVCAETAQYLVPELSRRPDIWNVVENSLGAWFGALIAAALPSHRRPASSGQSDWQG</sequence>
<dbReference type="AlphaFoldDB" id="A0AAC9ANX3"/>
<feature type="transmembrane region" description="Helical" evidence="2">
    <location>
        <begin position="50"/>
        <end position="69"/>
    </location>
</feature>
<evidence type="ECO:0000259" key="3">
    <source>
        <dbReference type="Pfam" id="PF04892"/>
    </source>
</evidence>
<evidence type="ECO:0000256" key="2">
    <source>
        <dbReference type="SAM" id="Phobius"/>
    </source>
</evidence>
<dbReference type="Pfam" id="PF04892">
    <property type="entry name" value="VanZ"/>
    <property type="match status" value="1"/>
</dbReference>
<evidence type="ECO:0000313" key="5">
    <source>
        <dbReference type="Proteomes" id="UP000075221"/>
    </source>
</evidence>